<keyword evidence="1" id="KW-0238">DNA-binding</keyword>
<dbReference type="GO" id="GO:0003700">
    <property type="term" value="F:DNA-binding transcription factor activity"/>
    <property type="evidence" value="ECO:0007669"/>
    <property type="project" value="InterPro"/>
</dbReference>
<gene>
    <name evidence="3" type="ORF">FD50_GL000674</name>
</gene>
<dbReference type="PROSITE" id="PS50987">
    <property type="entry name" value="HTH_ARSR_2"/>
    <property type="match status" value="1"/>
</dbReference>
<organism evidence="3 4">
    <name type="scientific">Liquorilactobacillus satsumensis DSM 16230 = JCM 12392</name>
    <dbReference type="NCBI Taxonomy" id="1423801"/>
    <lineage>
        <taxon>Bacteria</taxon>
        <taxon>Bacillati</taxon>
        <taxon>Bacillota</taxon>
        <taxon>Bacilli</taxon>
        <taxon>Lactobacillales</taxon>
        <taxon>Lactobacillaceae</taxon>
        <taxon>Liquorilactobacillus</taxon>
    </lineage>
</organism>
<dbReference type="OrthoDB" id="9797716at2"/>
<dbReference type="InterPro" id="IPR011991">
    <property type="entry name" value="ArsR-like_HTH"/>
</dbReference>
<dbReference type="GO" id="GO:0032791">
    <property type="term" value="F:lead ion binding"/>
    <property type="evidence" value="ECO:0007669"/>
    <property type="project" value="TreeGrafter"/>
</dbReference>
<evidence type="ECO:0000256" key="1">
    <source>
        <dbReference type="ARBA" id="ARBA00023125"/>
    </source>
</evidence>
<feature type="domain" description="HTH arsR-type" evidence="2">
    <location>
        <begin position="1"/>
        <end position="82"/>
    </location>
</feature>
<accession>A0A0R1UZM1</accession>
<protein>
    <submittedName>
        <fullName evidence="3">Transcriptional regulator, ArsR family</fullName>
    </submittedName>
</protein>
<sequence length="215" mass="24820">MLSNAQRTKILLFLLDNRFHTVNEITQKTDLKNNTVSFHLGKFLKAAWVICTVKGKFHYYRLKNAQVAALIETMLVLAPRKEILSFTQNKVYLRLKQARVCYDHLAGELGVNLLQQLLQKKWITNTASGLVITSHGSLQLAQKFNISFAAFELQDTMILATCPDWSENKRHLKGALGRQLLRFMFVHAWLYFPVEDSRAVALTAKGRRKFKEYFD</sequence>
<evidence type="ECO:0000259" key="2">
    <source>
        <dbReference type="PROSITE" id="PS50987"/>
    </source>
</evidence>
<reference evidence="3 4" key="1">
    <citation type="journal article" date="2015" name="Genome Announc.">
        <title>Expanding the biotechnology potential of lactobacilli through comparative genomics of 213 strains and associated genera.</title>
        <authorList>
            <person name="Sun Z."/>
            <person name="Harris H.M."/>
            <person name="McCann A."/>
            <person name="Guo C."/>
            <person name="Argimon S."/>
            <person name="Zhang W."/>
            <person name="Yang X."/>
            <person name="Jeffery I.B."/>
            <person name="Cooney J.C."/>
            <person name="Kagawa T.F."/>
            <person name="Liu W."/>
            <person name="Song Y."/>
            <person name="Salvetti E."/>
            <person name="Wrobel A."/>
            <person name="Rasinkangas P."/>
            <person name="Parkhill J."/>
            <person name="Rea M.C."/>
            <person name="O'Sullivan O."/>
            <person name="Ritari J."/>
            <person name="Douillard F.P."/>
            <person name="Paul Ross R."/>
            <person name="Yang R."/>
            <person name="Briner A.E."/>
            <person name="Felis G.E."/>
            <person name="de Vos W.M."/>
            <person name="Barrangou R."/>
            <person name="Klaenhammer T.R."/>
            <person name="Caufield P.W."/>
            <person name="Cui Y."/>
            <person name="Zhang H."/>
            <person name="O'Toole P.W."/>
        </authorList>
    </citation>
    <scope>NUCLEOTIDE SEQUENCE [LARGE SCALE GENOMIC DNA]</scope>
    <source>
        <strain evidence="3 4">DSM 16230</strain>
    </source>
</reference>
<dbReference type="PATRIC" id="fig|1423801.4.peg.684"/>
<evidence type="ECO:0000313" key="3">
    <source>
        <dbReference type="EMBL" id="KRL98861.1"/>
    </source>
</evidence>
<dbReference type="RefSeq" id="WP_056960786.1">
    <property type="nucleotide sequence ID" value="NZ_AZFQ01000036.1"/>
</dbReference>
<keyword evidence="4" id="KW-1185">Reference proteome</keyword>
<dbReference type="GO" id="GO:0097063">
    <property type="term" value="F:cadmium ion sensor activity"/>
    <property type="evidence" value="ECO:0007669"/>
    <property type="project" value="TreeGrafter"/>
</dbReference>
<dbReference type="InterPro" id="IPR052543">
    <property type="entry name" value="HTH_Metal-responsive_Reg"/>
</dbReference>
<name>A0A0R1UZM1_9LACO</name>
<dbReference type="SMART" id="SM00418">
    <property type="entry name" value="HTH_ARSR"/>
    <property type="match status" value="1"/>
</dbReference>
<dbReference type="InterPro" id="IPR036388">
    <property type="entry name" value="WH-like_DNA-bd_sf"/>
</dbReference>
<dbReference type="GO" id="GO:0003677">
    <property type="term" value="F:DNA binding"/>
    <property type="evidence" value="ECO:0007669"/>
    <property type="project" value="UniProtKB-KW"/>
</dbReference>
<evidence type="ECO:0000313" key="4">
    <source>
        <dbReference type="Proteomes" id="UP000051166"/>
    </source>
</evidence>
<dbReference type="AlphaFoldDB" id="A0A0R1UZM1"/>
<dbReference type="SUPFAM" id="SSF46785">
    <property type="entry name" value="Winged helix' DNA-binding domain"/>
    <property type="match status" value="1"/>
</dbReference>
<dbReference type="GO" id="GO:0010288">
    <property type="term" value="P:response to lead ion"/>
    <property type="evidence" value="ECO:0007669"/>
    <property type="project" value="TreeGrafter"/>
</dbReference>
<dbReference type="GeneID" id="98308099"/>
<dbReference type="PANTHER" id="PTHR39168">
    <property type="entry name" value="TRANSCRIPTIONAL REGULATOR-RELATED"/>
    <property type="match status" value="1"/>
</dbReference>
<dbReference type="EMBL" id="AZFQ01000036">
    <property type="protein sequence ID" value="KRL98861.1"/>
    <property type="molecule type" value="Genomic_DNA"/>
</dbReference>
<dbReference type="STRING" id="1423801.FD50_GL000674"/>
<dbReference type="Gene3D" id="1.10.10.10">
    <property type="entry name" value="Winged helix-like DNA-binding domain superfamily/Winged helix DNA-binding domain"/>
    <property type="match status" value="1"/>
</dbReference>
<dbReference type="InterPro" id="IPR001845">
    <property type="entry name" value="HTH_ArsR_DNA-bd_dom"/>
</dbReference>
<dbReference type="PANTHER" id="PTHR39168:SF1">
    <property type="entry name" value="TRANSCRIPTIONAL REGULATORY PROTEIN"/>
    <property type="match status" value="1"/>
</dbReference>
<dbReference type="Proteomes" id="UP000051166">
    <property type="component" value="Unassembled WGS sequence"/>
</dbReference>
<dbReference type="InterPro" id="IPR036390">
    <property type="entry name" value="WH_DNA-bd_sf"/>
</dbReference>
<proteinExistence type="predicted"/>
<dbReference type="GO" id="GO:0046686">
    <property type="term" value="P:response to cadmium ion"/>
    <property type="evidence" value="ECO:0007669"/>
    <property type="project" value="TreeGrafter"/>
</dbReference>
<comment type="caution">
    <text evidence="3">The sequence shown here is derived from an EMBL/GenBank/DDBJ whole genome shotgun (WGS) entry which is preliminary data.</text>
</comment>
<dbReference type="CDD" id="cd00090">
    <property type="entry name" value="HTH_ARSR"/>
    <property type="match status" value="1"/>
</dbReference>